<proteinExistence type="predicted"/>
<name>A0ACC2QCE5_9NEOP</name>
<gene>
    <name evidence="1" type="ORF">PYW08_007653</name>
</gene>
<evidence type="ECO:0000313" key="2">
    <source>
        <dbReference type="Proteomes" id="UP001231649"/>
    </source>
</evidence>
<dbReference type="Proteomes" id="UP001231649">
    <property type="component" value="Chromosome 20"/>
</dbReference>
<dbReference type="EMBL" id="CM056796">
    <property type="protein sequence ID" value="KAJ8714033.1"/>
    <property type="molecule type" value="Genomic_DNA"/>
</dbReference>
<protein>
    <submittedName>
        <fullName evidence="1">Uncharacterized protein</fullName>
    </submittedName>
</protein>
<organism evidence="1 2">
    <name type="scientific">Mythimna loreyi</name>
    <dbReference type="NCBI Taxonomy" id="667449"/>
    <lineage>
        <taxon>Eukaryota</taxon>
        <taxon>Metazoa</taxon>
        <taxon>Ecdysozoa</taxon>
        <taxon>Arthropoda</taxon>
        <taxon>Hexapoda</taxon>
        <taxon>Insecta</taxon>
        <taxon>Pterygota</taxon>
        <taxon>Neoptera</taxon>
        <taxon>Endopterygota</taxon>
        <taxon>Lepidoptera</taxon>
        <taxon>Glossata</taxon>
        <taxon>Ditrysia</taxon>
        <taxon>Noctuoidea</taxon>
        <taxon>Noctuidae</taxon>
        <taxon>Noctuinae</taxon>
        <taxon>Hadenini</taxon>
        <taxon>Mythimna</taxon>
    </lineage>
</organism>
<accession>A0ACC2QCE5</accession>
<keyword evidence="2" id="KW-1185">Reference proteome</keyword>
<comment type="caution">
    <text evidence="1">The sequence shown here is derived from an EMBL/GenBank/DDBJ whole genome shotgun (WGS) entry which is preliminary data.</text>
</comment>
<reference evidence="1" key="1">
    <citation type="submission" date="2023-03" db="EMBL/GenBank/DDBJ databases">
        <title>Chromosome-level genomes of two armyworms, Mythimna separata and Mythimna loreyi, provide insights into the biosynthesis and reception of sex pheromones.</title>
        <authorList>
            <person name="Zhao H."/>
        </authorList>
    </citation>
    <scope>NUCLEOTIDE SEQUENCE</scope>
    <source>
        <strain evidence="1">BeijingLab</strain>
    </source>
</reference>
<sequence>MILTRGIIKNKRIYNLIKSDRINALRKQYDAFLEEDKKRKERNEFILGRLDKMRYTTALVPVRHKPSAFEIRSAVIDRPGFQSELSSVRDFPSTITNQRQQLLPDIQIRNNEESYLFQEISKKYILIPKSRTTFMNSNIRDGTIDHNTGRLQEMLLDQDTVPIKELRTNSDDNTDWKSKYEILNILKNEEKGKPTGSDEPSYINFKQSARKESFEENNQDKIAINYDNYVNADIRENYVNADVHVETPNKHDNDFPEKDISADILHYDKPQESEYSLNTVHATGNLVANTDTSENNNIFVANVEQTDSIGDQLQNMTLDYKQSDEPSNDVPRDVSNYHETQPEPDVNFIAASADVYSKQSEENVNVQDEYPVEAVSHIHDQNVSVTQHEPADSEQVVYDDGYEINAMQAANYNSPSTLGVNDGILENESVAEVSNDQQFAPNIAVQLQKDVTDIPQEQTYLNSDFETVEQTEPVIEQTENPHNITESIEDFDAEQREMFYSEQTDKNYPTEHGDAEHPAGFPQDQYPQNEEYAYYENTGEAYPAASNDEAVTQQYDPSYDQQYTGLDQGAEQEQYGEQYQQPETFTDQVQPQYEELQYEQQYESQQEIQETLDTEDGYTAHKSEVPAGEIPPNEGPGINKVDDRKEPVVTSN</sequence>
<evidence type="ECO:0000313" key="1">
    <source>
        <dbReference type="EMBL" id="KAJ8714033.1"/>
    </source>
</evidence>